<dbReference type="Proteomes" id="UP000321533">
    <property type="component" value="Chromosome"/>
</dbReference>
<dbReference type="GO" id="GO:0070573">
    <property type="term" value="F:metallodipeptidase activity"/>
    <property type="evidence" value="ECO:0007669"/>
    <property type="project" value="InterPro"/>
</dbReference>
<dbReference type="AlphaFoldDB" id="A0A5B8V8A7"/>
<dbReference type="EMBL" id="CP042435">
    <property type="protein sequence ID" value="QEC66946.1"/>
    <property type="molecule type" value="Genomic_DNA"/>
</dbReference>
<dbReference type="PROSITE" id="PS51365">
    <property type="entry name" value="RENAL_DIPEPTIDASE_2"/>
    <property type="match status" value="1"/>
</dbReference>
<dbReference type="GO" id="GO:0006508">
    <property type="term" value="P:proteolysis"/>
    <property type="evidence" value="ECO:0007669"/>
    <property type="project" value="InterPro"/>
</dbReference>
<proteinExistence type="predicted"/>
<dbReference type="InterPro" id="IPR008257">
    <property type="entry name" value="Pept_M19"/>
</dbReference>
<keyword evidence="2" id="KW-1185">Reference proteome</keyword>
<sequence>MRIILFVLTMLLIDHAYAQSYKKIHRKAIVADTHNDILMKAADKGIVFDQDLTGKTHSDLARWKKGGLDVQLFSVYCDGDVKNPFAFANREMDSLDAVVARNPDKIAKVSSYDELIKTVKQHKIAAMFGVEGGHMIEDDLNKLDSLYKRGARYLTLTHNIAPSWATSAAEETSNPNLQHKGLTDFGRQVVQRMNQLGMIIDVSHAGDQTFWDVIKISTKPVIASHSSVYSLVPHPRNLKDEQIKAIARNGGVIQINFNPGFIDSSFGAKEKAFLIRHAAENDSLIKSGMGDFYTMDYLYNKYAEEANQIRPPLSLVIRHIEYIIKLVGVDYVGLGSDFDGINLTPLQLDDVTNYPLITKALVEKGYSKTDITKILGGNFLRVLKANEVK</sequence>
<organism evidence="1 2">
    <name type="scientific">Panacibacter ginsenosidivorans</name>
    <dbReference type="NCBI Taxonomy" id="1813871"/>
    <lineage>
        <taxon>Bacteria</taxon>
        <taxon>Pseudomonadati</taxon>
        <taxon>Bacteroidota</taxon>
        <taxon>Chitinophagia</taxon>
        <taxon>Chitinophagales</taxon>
        <taxon>Chitinophagaceae</taxon>
        <taxon>Panacibacter</taxon>
    </lineage>
</organism>
<evidence type="ECO:0000313" key="2">
    <source>
        <dbReference type="Proteomes" id="UP000321533"/>
    </source>
</evidence>
<dbReference type="OrthoDB" id="9804920at2"/>
<dbReference type="RefSeq" id="WP_147188746.1">
    <property type="nucleotide sequence ID" value="NZ_CP042435.1"/>
</dbReference>
<dbReference type="Pfam" id="PF01244">
    <property type="entry name" value="Peptidase_M19"/>
    <property type="match status" value="1"/>
</dbReference>
<dbReference type="CDD" id="cd01301">
    <property type="entry name" value="rDP_like"/>
    <property type="match status" value="1"/>
</dbReference>
<accession>A0A5B8V8A7</accession>
<dbReference type="PANTHER" id="PTHR10443:SF12">
    <property type="entry name" value="DIPEPTIDASE"/>
    <property type="match status" value="1"/>
</dbReference>
<protein>
    <submittedName>
        <fullName evidence="1">Membrane dipeptidase</fullName>
    </submittedName>
</protein>
<dbReference type="InterPro" id="IPR032466">
    <property type="entry name" value="Metal_Hydrolase"/>
</dbReference>
<dbReference type="Gene3D" id="3.20.20.140">
    <property type="entry name" value="Metal-dependent hydrolases"/>
    <property type="match status" value="1"/>
</dbReference>
<dbReference type="SUPFAM" id="SSF51556">
    <property type="entry name" value="Metallo-dependent hydrolases"/>
    <property type="match status" value="1"/>
</dbReference>
<name>A0A5B8V8A7_9BACT</name>
<evidence type="ECO:0000313" key="1">
    <source>
        <dbReference type="EMBL" id="QEC66946.1"/>
    </source>
</evidence>
<reference evidence="1 2" key="1">
    <citation type="journal article" date="2016" name="Int. J. Syst. Evol. Microbiol.">
        <title>Panacibacter ginsenosidivorans gen. nov., sp. nov., with ginsenoside converting activity isolated from soil of a ginseng field.</title>
        <authorList>
            <person name="Siddiqi M.Z."/>
            <person name="Muhammad Shafi S."/>
            <person name="Choi K.D."/>
            <person name="Im W.T."/>
        </authorList>
    </citation>
    <scope>NUCLEOTIDE SEQUENCE [LARGE SCALE GENOMIC DNA]</scope>
    <source>
        <strain evidence="1 2">Gsoil1550</strain>
    </source>
</reference>
<gene>
    <name evidence="1" type="ORF">FRZ67_06400</name>
</gene>
<dbReference type="KEGG" id="pgin:FRZ67_06400"/>
<dbReference type="PANTHER" id="PTHR10443">
    <property type="entry name" value="MICROSOMAL DIPEPTIDASE"/>
    <property type="match status" value="1"/>
</dbReference>